<sequence>MELLQTTAPRSMLYRTSAGFTTNIDCRQGMDAASTCINSLQLTERSSHDTVDSTEISSNQKEQGNDRRQDTPAAKQQACAQNSAPAANWLGLLYIRNYLSQFVWATQIVSHRAPPSIKWDQALSDVLCLDQTCSLEKATDHLISIYYESTYDIICFKLSCDDQDPESHRKYLQMVTYYSSNSKIGVHIPSPNNPYHMRHLYVFAQAPNQPWLEIFDIIEPQNFERKGETADRAWLFMFVTFKTRKSHRHPRKRGSLAPSPPHSPPPKSVESGSEDGDSGDEDSKNPTINASDPAADHRHTTSSLSSEKGSGSRRVHWKKDLVGMADPPQWNTSTKRLHWQTSPIMNPLGAQTTQIIHTIRLNGKWKL</sequence>
<comment type="caution">
    <text evidence="1">The sequence shown here is derived from an EMBL/GenBank/DDBJ whole genome shotgun (WGS) entry which is preliminary data.</text>
</comment>
<proteinExistence type="predicted"/>
<protein>
    <submittedName>
        <fullName evidence="1">Uncharacterized protein</fullName>
    </submittedName>
</protein>
<dbReference type="EMBL" id="JAMZIH010005971">
    <property type="protein sequence ID" value="KAJ1674432.1"/>
    <property type="molecule type" value="Genomic_DNA"/>
</dbReference>
<evidence type="ECO:0000313" key="2">
    <source>
        <dbReference type="Proteomes" id="UP001145114"/>
    </source>
</evidence>
<evidence type="ECO:0000313" key="1">
    <source>
        <dbReference type="EMBL" id="KAJ1674432.1"/>
    </source>
</evidence>
<reference evidence="1" key="1">
    <citation type="submission" date="2022-06" db="EMBL/GenBank/DDBJ databases">
        <title>Phylogenomic reconstructions and comparative analyses of Kickxellomycotina fungi.</title>
        <authorList>
            <person name="Reynolds N.K."/>
            <person name="Stajich J.E."/>
            <person name="Barry K."/>
            <person name="Grigoriev I.V."/>
            <person name="Crous P."/>
            <person name="Smith M.E."/>
        </authorList>
    </citation>
    <scope>NUCLEOTIDE SEQUENCE</scope>
    <source>
        <strain evidence="1">RSA 2271</strain>
    </source>
</reference>
<keyword evidence="2" id="KW-1185">Reference proteome</keyword>
<name>A0ACC1HE20_9FUNG</name>
<gene>
    <name evidence="1" type="ORF">EV182_003287</name>
</gene>
<accession>A0ACC1HE20</accession>
<dbReference type="Proteomes" id="UP001145114">
    <property type="component" value="Unassembled WGS sequence"/>
</dbReference>
<organism evidence="1 2">
    <name type="scientific">Spiromyces aspiralis</name>
    <dbReference type="NCBI Taxonomy" id="68401"/>
    <lineage>
        <taxon>Eukaryota</taxon>
        <taxon>Fungi</taxon>
        <taxon>Fungi incertae sedis</taxon>
        <taxon>Zoopagomycota</taxon>
        <taxon>Kickxellomycotina</taxon>
        <taxon>Kickxellomycetes</taxon>
        <taxon>Kickxellales</taxon>
        <taxon>Kickxellaceae</taxon>
        <taxon>Spiromyces</taxon>
    </lineage>
</organism>